<reference evidence="1 2" key="1">
    <citation type="submission" date="2018-09" db="EMBL/GenBank/DDBJ databases">
        <title>Metagenome Assembled Genomes from an Advanced Water Purification Facility.</title>
        <authorList>
            <person name="Stamps B.W."/>
            <person name="Spear J.R."/>
        </authorList>
    </citation>
    <scope>NUCLEOTIDE SEQUENCE [LARGE SCALE GENOMIC DNA]</scope>
    <source>
        <strain evidence="1">Bin_63_2</strain>
    </source>
</reference>
<dbReference type="Proteomes" id="UP000321026">
    <property type="component" value="Unassembled WGS sequence"/>
</dbReference>
<comment type="caution">
    <text evidence="1">The sequence shown here is derived from an EMBL/GenBank/DDBJ whole genome shotgun (WGS) entry which is preliminary data.</text>
</comment>
<dbReference type="AlphaFoldDB" id="A0A5C7J497"/>
<accession>A0A5C7J497</accession>
<evidence type="ECO:0000313" key="2">
    <source>
        <dbReference type="Proteomes" id="UP000321026"/>
    </source>
</evidence>
<organism evidence="1 2">
    <name type="scientific">Candidatus Dojkabacteria bacterium</name>
    <dbReference type="NCBI Taxonomy" id="2099670"/>
    <lineage>
        <taxon>Bacteria</taxon>
        <taxon>Candidatus Dojkabacteria</taxon>
    </lineage>
</organism>
<protein>
    <submittedName>
        <fullName evidence="1">Uncharacterized protein</fullName>
    </submittedName>
</protein>
<proteinExistence type="predicted"/>
<evidence type="ECO:0000313" key="1">
    <source>
        <dbReference type="EMBL" id="TXG76287.1"/>
    </source>
</evidence>
<sequence>MPHCHYCGETIDFRYTYDGRCVPIHPSGQCYGRSYPHSYHYRGYAVYDYSEQDFCTPSKCSYCGDDVYFIRHNGGCVWIDPPLGWPWNKHSCYYDFKINRNERYTDISIDFGVNIELAKSINLGLIIREGNPFDTNNYTALLIKQTSNKGRCIAIKNPSKSLLGSLILIDSSAIYTLSGVYKIEFPIVSTKLFGLEDNWLGAYYP</sequence>
<dbReference type="EMBL" id="SSDS01000077">
    <property type="protein sequence ID" value="TXG76287.1"/>
    <property type="molecule type" value="Genomic_DNA"/>
</dbReference>
<name>A0A5C7J497_9BACT</name>
<gene>
    <name evidence="1" type="ORF">E6Q11_04900</name>
</gene>